<organism evidence="2 3">
    <name type="scientific">Caulobacter vibrioides</name>
    <name type="common">Caulobacter crescentus</name>
    <dbReference type="NCBI Taxonomy" id="155892"/>
    <lineage>
        <taxon>Bacteria</taxon>
        <taxon>Pseudomonadati</taxon>
        <taxon>Pseudomonadota</taxon>
        <taxon>Alphaproteobacteria</taxon>
        <taxon>Caulobacterales</taxon>
        <taxon>Caulobacteraceae</taxon>
        <taxon>Caulobacter</taxon>
    </lineage>
</organism>
<comment type="caution">
    <text evidence="2">The sequence shown here is derived from an EMBL/GenBank/DDBJ whole genome shotgun (WGS) entry which is preliminary data.</text>
</comment>
<dbReference type="Proteomes" id="UP000215616">
    <property type="component" value="Unassembled WGS sequence"/>
</dbReference>
<evidence type="ECO:0000313" key="3">
    <source>
        <dbReference type="Proteomes" id="UP000215616"/>
    </source>
</evidence>
<name>A0A258CS66_CAUVI</name>
<reference evidence="2 3" key="1">
    <citation type="submission" date="2017-03" db="EMBL/GenBank/DDBJ databases">
        <title>Lifting the veil on microbial sulfur biogeochemistry in mining wastewaters.</title>
        <authorList>
            <person name="Kantor R.S."/>
            <person name="Colenbrander Nelson T."/>
            <person name="Marshall S."/>
            <person name="Bennett D."/>
            <person name="Apte S."/>
            <person name="Camacho D."/>
            <person name="Thomas B.C."/>
            <person name="Warren L.A."/>
            <person name="Banfield J.F."/>
        </authorList>
    </citation>
    <scope>NUCLEOTIDE SEQUENCE [LARGE SCALE GENOMIC DNA]</scope>
    <source>
        <strain evidence="2">32-67-7</strain>
    </source>
</reference>
<sequence length="114" mass="12163">MDWSLAERRKEPGALQAELFAAFAKLSRRAQALAAFGVAGPARPIAVSAPAVLAFLRDEGARPFLCLANVSDAPQEVDLPPEFVQGAQDVLDDGPSPAGRIRLPPYGVQWLVAR</sequence>
<feature type="domain" description="D-apionate lactonase C-terminal" evidence="1">
    <location>
        <begin position="51"/>
        <end position="111"/>
    </location>
</feature>
<dbReference type="InterPro" id="IPR013780">
    <property type="entry name" value="Glyco_hydro_b"/>
</dbReference>
<dbReference type="Gene3D" id="2.60.40.1180">
    <property type="entry name" value="Golgi alpha-mannosidase II"/>
    <property type="match status" value="1"/>
</dbReference>
<feature type="non-terminal residue" evidence="2">
    <location>
        <position position="1"/>
    </location>
</feature>
<dbReference type="SUPFAM" id="SSF51011">
    <property type="entry name" value="Glycosyl hydrolase domain"/>
    <property type="match status" value="1"/>
</dbReference>
<dbReference type="EMBL" id="NCDQ01000499">
    <property type="protein sequence ID" value="OYW98494.1"/>
    <property type="molecule type" value="Genomic_DNA"/>
</dbReference>
<proteinExistence type="predicted"/>
<accession>A0A258CS66</accession>
<evidence type="ECO:0000259" key="1">
    <source>
        <dbReference type="Pfam" id="PF25839"/>
    </source>
</evidence>
<gene>
    <name evidence="2" type="ORF">B7Z12_19760</name>
</gene>
<evidence type="ECO:0000313" key="2">
    <source>
        <dbReference type="EMBL" id="OYW98494.1"/>
    </source>
</evidence>
<dbReference type="AlphaFoldDB" id="A0A258CS66"/>
<dbReference type="Pfam" id="PF25839">
    <property type="entry name" value="Apionate_lact_C"/>
    <property type="match status" value="1"/>
</dbReference>
<dbReference type="InterPro" id="IPR058789">
    <property type="entry name" value="ApnL_C"/>
</dbReference>
<protein>
    <submittedName>
        <fullName evidence="2">Amylosucrase</fullName>
    </submittedName>
</protein>